<evidence type="ECO:0008006" key="7">
    <source>
        <dbReference type="Google" id="ProtNLM"/>
    </source>
</evidence>
<dbReference type="PROSITE" id="PS00455">
    <property type="entry name" value="AMP_BINDING"/>
    <property type="match status" value="1"/>
</dbReference>
<dbReference type="Pfam" id="PF13193">
    <property type="entry name" value="AMP-binding_C"/>
    <property type="match status" value="1"/>
</dbReference>
<dbReference type="SUPFAM" id="SSF56801">
    <property type="entry name" value="Acetyl-CoA synthetase-like"/>
    <property type="match status" value="1"/>
</dbReference>
<feature type="domain" description="AMP-dependent synthetase/ligase" evidence="3">
    <location>
        <begin position="43"/>
        <end position="377"/>
    </location>
</feature>
<feature type="domain" description="AMP-binding enzyme C-terminal" evidence="4">
    <location>
        <begin position="420"/>
        <end position="505"/>
    </location>
</feature>
<dbReference type="AlphaFoldDB" id="A0A5N7AQU0"/>
<dbReference type="OrthoDB" id="1898221at2759"/>
<evidence type="ECO:0000256" key="2">
    <source>
        <dbReference type="ARBA" id="ARBA00022598"/>
    </source>
</evidence>
<dbReference type="Proteomes" id="UP000326198">
    <property type="component" value="Unassembled WGS sequence"/>
</dbReference>
<evidence type="ECO:0000259" key="4">
    <source>
        <dbReference type="Pfam" id="PF13193"/>
    </source>
</evidence>
<dbReference type="Gene3D" id="3.30.300.30">
    <property type="match status" value="1"/>
</dbReference>
<name>A0A5N7AQU0_9EURO</name>
<evidence type="ECO:0000259" key="3">
    <source>
        <dbReference type="Pfam" id="PF00501"/>
    </source>
</evidence>
<dbReference type="EMBL" id="ML736369">
    <property type="protein sequence ID" value="KAE8372222.1"/>
    <property type="molecule type" value="Genomic_DNA"/>
</dbReference>
<comment type="similarity">
    <text evidence="1">Belongs to the ATP-dependent AMP-binding enzyme family.</text>
</comment>
<dbReference type="PANTHER" id="PTHR24096">
    <property type="entry name" value="LONG-CHAIN-FATTY-ACID--COA LIGASE"/>
    <property type="match status" value="1"/>
</dbReference>
<dbReference type="InterPro" id="IPR025110">
    <property type="entry name" value="AMP-bd_C"/>
</dbReference>
<evidence type="ECO:0000256" key="1">
    <source>
        <dbReference type="ARBA" id="ARBA00006432"/>
    </source>
</evidence>
<dbReference type="Gene3D" id="3.40.50.12780">
    <property type="entry name" value="N-terminal domain of ligase-like"/>
    <property type="match status" value="1"/>
</dbReference>
<dbReference type="InterPro" id="IPR000873">
    <property type="entry name" value="AMP-dep_synth/lig_dom"/>
</dbReference>
<sequence length="523" mass="57665">MATIYQSNIGPFGDMESLSIPQFMVRYNPDEVASEKIVHLDTFSKDPITYGSLRHDAGHGAWGLRNKLNLQPGDILLALIPNSNVFVLLAHATWWAGAVFAPLNTSSTEKDIAHVINLIRPTHIATVESKLRAVQQAMASKFPLDVIGTEDQHLAPYDLQGKSAKETASTICFSSGTTGKMKGVLLSHYNMIMNSLQLRNSMPLRLNATVREVWFSPYCHIYGLASVVFSGMWVGALYLGQPAFELKAFCQKASEIHATDMHLVPPVAISLTSQSVEDYDLSSVQRVLIAAAPLKVALQQQLQKRFPQASICQGYGLTECSPGVLHQIDDDGSNCGSVGRLLIGTEARLVDPMTRKDVKPGEEGELWVRGPQVMMGYINDPASTKETFTDGWLRTGDILKIDQNGNFWITDRLKEIAPSELEDTLLRHPDVTDAAVCAVYDDSQATEVPLAYVSLVANKVHLPESNKRAVLARIGEWVNGQVAGYKKIRGGVFHLQEIPKTPTGKIQRRLLPAKVQERRENQL</sequence>
<reference evidence="5 6" key="1">
    <citation type="submission" date="2019-04" db="EMBL/GenBank/DDBJ databases">
        <title>Friends and foes A comparative genomics studyof 23 Aspergillus species from section Flavi.</title>
        <authorList>
            <consortium name="DOE Joint Genome Institute"/>
            <person name="Kjaerbolling I."/>
            <person name="Vesth T."/>
            <person name="Frisvad J.C."/>
            <person name="Nybo J.L."/>
            <person name="Theobald S."/>
            <person name="Kildgaard S."/>
            <person name="Isbrandt T."/>
            <person name="Kuo A."/>
            <person name="Sato A."/>
            <person name="Lyhne E.K."/>
            <person name="Kogle M.E."/>
            <person name="Wiebenga A."/>
            <person name="Kun R.S."/>
            <person name="Lubbers R.J."/>
            <person name="Makela M.R."/>
            <person name="Barry K."/>
            <person name="Chovatia M."/>
            <person name="Clum A."/>
            <person name="Daum C."/>
            <person name="Haridas S."/>
            <person name="He G."/>
            <person name="LaButti K."/>
            <person name="Lipzen A."/>
            <person name="Mondo S."/>
            <person name="Riley R."/>
            <person name="Salamov A."/>
            <person name="Simmons B.A."/>
            <person name="Magnuson J.K."/>
            <person name="Henrissat B."/>
            <person name="Mortensen U.H."/>
            <person name="Larsen T.O."/>
            <person name="Devries R.P."/>
            <person name="Grigoriev I.V."/>
            <person name="Machida M."/>
            <person name="Baker S.E."/>
            <person name="Andersen M.R."/>
        </authorList>
    </citation>
    <scope>NUCLEOTIDE SEQUENCE [LARGE SCALE GENOMIC DNA]</scope>
    <source>
        <strain evidence="5 6">IBT 29228</strain>
    </source>
</reference>
<protein>
    <recommendedName>
        <fullName evidence="7">AMP dependent CoA ligase</fullName>
    </recommendedName>
</protein>
<keyword evidence="2" id="KW-0436">Ligase</keyword>
<keyword evidence="6" id="KW-1185">Reference proteome</keyword>
<gene>
    <name evidence="5" type="ORF">BDV26DRAFT_302116</name>
</gene>
<organism evidence="5 6">
    <name type="scientific">Aspergillus bertholletiae</name>
    <dbReference type="NCBI Taxonomy" id="1226010"/>
    <lineage>
        <taxon>Eukaryota</taxon>
        <taxon>Fungi</taxon>
        <taxon>Dikarya</taxon>
        <taxon>Ascomycota</taxon>
        <taxon>Pezizomycotina</taxon>
        <taxon>Eurotiomycetes</taxon>
        <taxon>Eurotiomycetidae</taxon>
        <taxon>Eurotiales</taxon>
        <taxon>Aspergillaceae</taxon>
        <taxon>Aspergillus</taxon>
        <taxon>Aspergillus subgen. Circumdati</taxon>
    </lineage>
</organism>
<dbReference type="InterPro" id="IPR020845">
    <property type="entry name" value="AMP-binding_CS"/>
</dbReference>
<dbReference type="InterPro" id="IPR042099">
    <property type="entry name" value="ANL_N_sf"/>
</dbReference>
<dbReference type="InterPro" id="IPR045851">
    <property type="entry name" value="AMP-bd_C_sf"/>
</dbReference>
<dbReference type="PANTHER" id="PTHR24096:SF149">
    <property type="entry name" value="AMP-BINDING DOMAIN-CONTAINING PROTEIN-RELATED"/>
    <property type="match status" value="1"/>
</dbReference>
<accession>A0A5N7AQU0</accession>
<proteinExistence type="inferred from homology"/>
<evidence type="ECO:0000313" key="6">
    <source>
        <dbReference type="Proteomes" id="UP000326198"/>
    </source>
</evidence>
<evidence type="ECO:0000313" key="5">
    <source>
        <dbReference type="EMBL" id="KAE8372222.1"/>
    </source>
</evidence>
<dbReference type="Pfam" id="PF00501">
    <property type="entry name" value="AMP-binding"/>
    <property type="match status" value="1"/>
</dbReference>
<dbReference type="GO" id="GO:0016405">
    <property type="term" value="F:CoA-ligase activity"/>
    <property type="evidence" value="ECO:0007669"/>
    <property type="project" value="TreeGrafter"/>
</dbReference>